<dbReference type="Pfam" id="PF12796">
    <property type="entry name" value="Ank_2"/>
    <property type="match status" value="1"/>
</dbReference>
<accession>A0A1B6D7W8</accession>
<feature type="non-terminal residue" evidence="3">
    <location>
        <position position="147"/>
    </location>
</feature>
<sequence length="147" mass="16117">MSAEVNDIVPRLNLKKQKTKRTTNCSVKNPSAVGTTNFTKSTRAWFLASALYDEIEDEDLEHIKKLLEDNGADPNQLLPEYGVTPFHLVVGNPCKPFALEATRLCLLSGADPNVRSEDGLTPVHVSTIWGCIEVLELLLRSGGDPSL</sequence>
<dbReference type="Gene3D" id="1.25.40.20">
    <property type="entry name" value="Ankyrin repeat-containing domain"/>
    <property type="match status" value="1"/>
</dbReference>
<protein>
    <submittedName>
        <fullName evidence="3">Uncharacterized protein</fullName>
    </submittedName>
</protein>
<dbReference type="PROSITE" id="PS50297">
    <property type="entry name" value="ANK_REP_REGION"/>
    <property type="match status" value="1"/>
</dbReference>
<organism evidence="3">
    <name type="scientific">Clastoptera arizonana</name>
    <name type="common">Arizona spittle bug</name>
    <dbReference type="NCBI Taxonomy" id="38151"/>
    <lineage>
        <taxon>Eukaryota</taxon>
        <taxon>Metazoa</taxon>
        <taxon>Ecdysozoa</taxon>
        <taxon>Arthropoda</taxon>
        <taxon>Hexapoda</taxon>
        <taxon>Insecta</taxon>
        <taxon>Pterygota</taxon>
        <taxon>Neoptera</taxon>
        <taxon>Paraneoptera</taxon>
        <taxon>Hemiptera</taxon>
        <taxon>Auchenorrhyncha</taxon>
        <taxon>Cercopoidea</taxon>
        <taxon>Clastopteridae</taxon>
        <taxon>Clastoptera</taxon>
    </lineage>
</organism>
<feature type="repeat" description="ANK" evidence="1">
    <location>
        <begin position="118"/>
        <end position="147"/>
    </location>
</feature>
<reference evidence="3" key="1">
    <citation type="submission" date="2015-12" db="EMBL/GenBank/DDBJ databases">
        <title>De novo transcriptome assembly of four potential Pierce s Disease insect vectors from Arizona vineyards.</title>
        <authorList>
            <person name="Tassone E.E."/>
        </authorList>
    </citation>
    <scope>NUCLEOTIDE SEQUENCE</scope>
</reference>
<dbReference type="SUPFAM" id="SSF48403">
    <property type="entry name" value="Ankyrin repeat"/>
    <property type="match status" value="1"/>
</dbReference>
<dbReference type="EMBL" id="GEDC01015548">
    <property type="protein sequence ID" value="JAS21750.1"/>
    <property type="molecule type" value="Transcribed_RNA"/>
</dbReference>
<evidence type="ECO:0000313" key="4">
    <source>
        <dbReference type="EMBL" id="JAS30626.1"/>
    </source>
</evidence>
<dbReference type="EMBL" id="GEDC01006672">
    <property type="protein sequence ID" value="JAS30626.1"/>
    <property type="molecule type" value="Transcribed_RNA"/>
</dbReference>
<evidence type="ECO:0000313" key="2">
    <source>
        <dbReference type="EMBL" id="JAS20523.1"/>
    </source>
</evidence>
<dbReference type="SMART" id="SM00248">
    <property type="entry name" value="ANK"/>
    <property type="match status" value="3"/>
</dbReference>
<dbReference type="InterPro" id="IPR036770">
    <property type="entry name" value="Ankyrin_rpt-contain_sf"/>
</dbReference>
<evidence type="ECO:0000256" key="1">
    <source>
        <dbReference type="PROSITE-ProRule" id="PRU00023"/>
    </source>
</evidence>
<name>A0A1B6D7W8_9HEMI</name>
<dbReference type="InterPro" id="IPR002110">
    <property type="entry name" value="Ankyrin_rpt"/>
</dbReference>
<proteinExistence type="predicted"/>
<dbReference type="PANTHER" id="PTHR46427">
    <property type="entry name" value="ANKYRIN REPEAT AND LEM DOMAIN-CONTAINING PROTEIN 1"/>
    <property type="match status" value="1"/>
</dbReference>
<dbReference type="PROSITE" id="PS50088">
    <property type="entry name" value="ANK_REPEAT"/>
    <property type="match status" value="1"/>
</dbReference>
<gene>
    <name evidence="3" type="ORF">g.36392</name>
    <name evidence="4" type="ORF">g.36396</name>
    <name evidence="2" type="ORF">g.36397</name>
</gene>
<dbReference type="GO" id="GO:0000712">
    <property type="term" value="P:resolution of meiotic recombination intermediates"/>
    <property type="evidence" value="ECO:0007669"/>
    <property type="project" value="TreeGrafter"/>
</dbReference>
<dbReference type="AlphaFoldDB" id="A0A1B6D7W8"/>
<dbReference type="EMBL" id="GEDC01016775">
    <property type="protein sequence ID" value="JAS20523.1"/>
    <property type="molecule type" value="Transcribed_RNA"/>
</dbReference>
<dbReference type="InterPro" id="IPR034998">
    <property type="entry name" value="ANKLE1"/>
</dbReference>
<dbReference type="GO" id="GO:0005737">
    <property type="term" value="C:cytoplasm"/>
    <property type="evidence" value="ECO:0007669"/>
    <property type="project" value="TreeGrafter"/>
</dbReference>
<dbReference type="GO" id="GO:0004520">
    <property type="term" value="F:DNA endonuclease activity"/>
    <property type="evidence" value="ECO:0007669"/>
    <property type="project" value="TreeGrafter"/>
</dbReference>
<dbReference type="PANTHER" id="PTHR46427:SF1">
    <property type="entry name" value="ANKYRIN REPEAT AND LEM DOMAIN-CONTAINING PROTEIN 1"/>
    <property type="match status" value="1"/>
</dbReference>
<keyword evidence="1" id="KW-0040">ANK repeat</keyword>
<evidence type="ECO:0000313" key="3">
    <source>
        <dbReference type="EMBL" id="JAS21750.1"/>
    </source>
</evidence>
<dbReference type="GO" id="GO:0005654">
    <property type="term" value="C:nucleoplasm"/>
    <property type="evidence" value="ECO:0007669"/>
    <property type="project" value="TreeGrafter"/>
</dbReference>
<dbReference type="GO" id="GO:0000724">
    <property type="term" value="P:double-strand break repair via homologous recombination"/>
    <property type="evidence" value="ECO:0007669"/>
    <property type="project" value="TreeGrafter"/>
</dbReference>